<dbReference type="EMBL" id="PKSM01000124">
    <property type="protein sequence ID" value="POW09806.1"/>
    <property type="molecule type" value="Genomic_DNA"/>
</dbReference>
<accession>A0A2S4VJS4</accession>
<protein>
    <submittedName>
        <fullName evidence="1">Uncharacterized protein</fullName>
    </submittedName>
</protein>
<organism evidence="1 2">
    <name type="scientific">Puccinia striiformis</name>
    <dbReference type="NCBI Taxonomy" id="27350"/>
    <lineage>
        <taxon>Eukaryota</taxon>
        <taxon>Fungi</taxon>
        <taxon>Dikarya</taxon>
        <taxon>Basidiomycota</taxon>
        <taxon>Pucciniomycotina</taxon>
        <taxon>Pucciniomycetes</taxon>
        <taxon>Pucciniales</taxon>
        <taxon>Pucciniaceae</taxon>
        <taxon>Puccinia</taxon>
    </lineage>
</organism>
<comment type="caution">
    <text evidence="1">The sequence shown here is derived from an EMBL/GenBank/DDBJ whole genome shotgun (WGS) entry which is preliminary data.</text>
</comment>
<reference evidence="1 2" key="1">
    <citation type="submission" date="2017-12" db="EMBL/GenBank/DDBJ databases">
        <title>Gene loss provides genomic basis for host adaptation in cereal stripe rust fungi.</title>
        <authorList>
            <person name="Xia C."/>
        </authorList>
    </citation>
    <scope>NUCLEOTIDE SEQUENCE [LARGE SCALE GENOMIC DNA]</scope>
    <source>
        <strain evidence="1 2">93TX-2</strain>
    </source>
</reference>
<dbReference type="Proteomes" id="UP000238274">
    <property type="component" value="Unassembled WGS sequence"/>
</dbReference>
<keyword evidence="2" id="KW-1185">Reference proteome</keyword>
<sequence>MGKSKYGGSLQWVDLTSCTTQTLGWGGESLLWEIRLCKGFIAKNSASEGGGGEGGLSA</sequence>
<name>A0A2S4VJS4_9BASI</name>
<dbReference type="VEuPathDB" id="FungiDB:PSHT_08954"/>
<gene>
    <name evidence="1" type="ORF">PSHT_08954</name>
</gene>
<evidence type="ECO:0000313" key="1">
    <source>
        <dbReference type="EMBL" id="POW09806.1"/>
    </source>
</evidence>
<reference evidence="2" key="2">
    <citation type="journal article" date="2018" name="BMC Genomics">
        <title>Genomic insights into host adaptation between the wheat stripe rust pathogen (Puccinia striiformis f. sp. tritici) and the barley stripe rust pathogen (Puccinia striiformis f. sp. hordei).</title>
        <authorList>
            <person name="Xia C."/>
            <person name="Wang M."/>
            <person name="Yin C."/>
            <person name="Cornejo O.E."/>
            <person name="Hulbert S.H."/>
            <person name="Chen X."/>
        </authorList>
    </citation>
    <scope>NUCLEOTIDE SEQUENCE [LARGE SCALE GENOMIC DNA]</scope>
    <source>
        <strain evidence="2">93TX-2</strain>
    </source>
</reference>
<reference evidence="2" key="3">
    <citation type="journal article" date="2018" name="Mol. Plant Microbe Interact.">
        <title>Genome sequence resources for the wheat stripe rust pathogen (Puccinia striiformis f. sp. tritici) and the barley stripe rust pathogen (Puccinia striiformis f. sp. hordei).</title>
        <authorList>
            <person name="Xia C."/>
            <person name="Wang M."/>
            <person name="Yin C."/>
            <person name="Cornejo O.E."/>
            <person name="Hulbert S.H."/>
            <person name="Chen X."/>
        </authorList>
    </citation>
    <scope>NUCLEOTIDE SEQUENCE [LARGE SCALE GENOMIC DNA]</scope>
    <source>
        <strain evidence="2">93TX-2</strain>
    </source>
</reference>
<evidence type="ECO:0000313" key="2">
    <source>
        <dbReference type="Proteomes" id="UP000238274"/>
    </source>
</evidence>
<proteinExistence type="predicted"/>
<dbReference type="AlphaFoldDB" id="A0A2S4VJS4"/>